<dbReference type="InterPro" id="IPR003613">
    <property type="entry name" value="Ubox_domain"/>
</dbReference>
<dbReference type="PANTHER" id="PTHR22849:SF128">
    <property type="entry name" value="U-BOX DOMAIN-CONTAINING PROTEIN"/>
    <property type="match status" value="1"/>
</dbReference>
<organism evidence="7 8">
    <name type="scientific">Acer negundo</name>
    <name type="common">Box elder</name>
    <dbReference type="NCBI Taxonomy" id="4023"/>
    <lineage>
        <taxon>Eukaryota</taxon>
        <taxon>Viridiplantae</taxon>
        <taxon>Streptophyta</taxon>
        <taxon>Embryophyta</taxon>
        <taxon>Tracheophyta</taxon>
        <taxon>Spermatophyta</taxon>
        <taxon>Magnoliopsida</taxon>
        <taxon>eudicotyledons</taxon>
        <taxon>Gunneridae</taxon>
        <taxon>Pentapetalae</taxon>
        <taxon>rosids</taxon>
        <taxon>malvids</taxon>
        <taxon>Sapindales</taxon>
        <taxon>Sapindaceae</taxon>
        <taxon>Hippocastanoideae</taxon>
        <taxon>Acereae</taxon>
        <taxon>Acer</taxon>
    </lineage>
</organism>
<evidence type="ECO:0000313" key="7">
    <source>
        <dbReference type="EMBL" id="KAI9194630.1"/>
    </source>
</evidence>
<reference evidence="7" key="1">
    <citation type="journal article" date="2022" name="Plant J.">
        <title>Strategies of tolerance reflected in two North American maple genomes.</title>
        <authorList>
            <person name="McEvoy S.L."/>
            <person name="Sezen U.U."/>
            <person name="Trouern-Trend A."/>
            <person name="McMahon S.M."/>
            <person name="Schaberg P.G."/>
            <person name="Yang J."/>
            <person name="Wegrzyn J.L."/>
            <person name="Swenson N.G."/>
        </authorList>
    </citation>
    <scope>NUCLEOTIDE SEQUENCE</scope>
    <source>
        <strain evidence="7">91603</strain>
    </source>
</reference>
<dbReference type="Proteomes" id="UP001064489">
    <property type="component" value="Chromosome 1"/>
</dbReference>
<dbReference type="InterPro" id="IPR045185">
    <property type="entry name" value="PUB22/23/24-like"/>
</dbReference>
<evidence type="ECO:0000256" key="4">
    <source>
        <dbReference type="ARBA" id="ARBA00022786"/>
    </source>
</evidence>
<comment type="function">
    <text evidence="5">Functions as an E3 ubiquitin ligase.</text>
</comment>
<reference evidence="7" key="2">
    <citation type="submission" date="2023-02" db="EMBL/GenBank/DDBJ databases">
        <authorList>
            <person name="Swenson N.G."/>
            <person name="Wegrzyn J.L."/>
            <person name="Mcevoy S.L."/>
        </authorList>
    </citation>
    <scope>NUCLEOTIDE SEQUENCE</scope>
    <source>
        <strain evidence="7">91603</strain>
        <tissue evidence="7">Leaf</tissue>
    </source>
</reference>
<dbReference type="AlphaFoldDB" id="A0AAD5JDN1"/>
<dbReference type="InterPro" id="IPR011989">
    <property type="entry name" value="ARM-like"/>
</dbReference>
<dbReference type="PROSITE" id="PS51698">
    <property type="entry name" value="U_BOX"/>
    <property type="match status" value="1"/>
</dbReference>
<dbReference type="SMART" id="SM00504">
    <property type="entry name" value="Ubox"/>
    <property type="match status" value="1"/>
</dbReference>
<evidence type="ECO:0000256" key="2">
    <source>
        <dbReference type="ARBA" id="ARBA00004906"/>
    </source>
</evidence>
<protein>
    <recommendedName>
        <fullName evidence="5 6">U-box domain-containing protein</fullName>
        <ecNumber evidence="5">2.3.2.27</ecNumber>
    </recommendedName>
    <alternativeName>
        <fullName evidence="5">RING-type E3 ubiquitin transferase PUB</fullName>
    </alternativeName>
</protein>
<evidence type="ECO:0000256" key="1">
    <source>
        <dbReference type="ARBA" id="ARBA00000900"/>
    </source>
</evidence>
<dbReference type="EMBL" id="JAJSOW010000003">
    <property type="protein sequence ID" value="KAI9194630.1"/>
    <property type="molecule type" value="Genomic_DNA"/>
</dbReference>
<comment type="caution">
    <text evidence="7">The sequence shown here is derived from an EMBL/GenBank/DDBJ whole genome shotgun (WGS) entry which is preliminary data.</text>
</comment>
<dbReference type="Gene3D" id="1.25.10.10">
    <property type="entry name" value="Leucine-rich Repeat Variant"/>
    <property type="match status" value="1"/>
</dbReference>
<evidence type="ECO:0000313" key="8">
    <source>
        <dbReference type="Proteomes" id="UP001064489"/>
    </source>
</evidence>
<sequence length="438" mass="49233">MKDPVTTVTGISYDRESIERWLKTAKDITCPVTKQPLPRNCELTSNHTLCRLIQSWCTQNATNGVERIPTTKSPLDRNHLLKLVRGLQVVDDDRLCISSLKKMEALAMENEMNRKCMEDIAVVEAMVLLIIRCYRDGNTIGLEEALRILSLVWTPSTQTKVLINENHDFINSLTWVLRCGSDNQSAYLKNTAILVLKRVFEIASTRLLECMNLEFFKDIVQLLRKNKNISQQATKSALQVLIESIPYGRNRMKMVEANAVFELIELELAGKPQKNITELIFNLLAELCSCADGRYKFLSHSGAVAMVCKRILRVSPATDDRGVHILSSISRFAATNEVVLEMLRVGAVTKLCMVAQADCENYLKEKAKGILRLHSIVWNNSPCIEIYLLTRDSTVDNGNNNFLSSMSKANYSPFGVDFADGKPTGRFSNGRIEADFSG</sequence>
<comment type="pathway">
    <text evidence="2 5">Protein modification; protein ubiquitination.</text>
</comment>
<comment type="catalytic activity">
    <reaction evidence="1 5">
        <text>S-ubiquitinyl-[E2 ubiquitin-conjugating enzyme]-L-cysteine + [acceptor protein]-L-lysine = [E2 ubiquitin-conjugating enzyme]-L-cysteine + N(6)-ubiquitinyl-[acceptor protein]-L-lysine.</text>
        <dbReference type="EC" id="2.3.2.27"/>
    </reaction>
</comment>
<dbReference type="SUPFAM" id="SSF57850">
    <property type="entry name" value="RING/U-box"/>
    <property type="match status" value="1"/>
</dbReference>
<keyword evidence="4 5" id="KW-0833">Ubl conjugation pathway</keyword>
<gene>
    <name evidence="7" type="ORF">LWI28_007752</name>
</gene>
<dbReference type="InterPro" id="IPR058678">
    <property type="entry name" value="ARM_PUB"/>
</dbReference>
<dbReference type="InterPro" id="IPR013083">
    <property type="entry name" value="Znf_RING/FYVE/PHD"/>
</dbReference>
<dbReference type="InterPro" id="IPR016024">
    <property type="entry name" value="ARM-type_fold"/>
</dbReference>
<proteinExistence type="predicted"/>
<dbReference type="Pfam" id="PF04564">
    <property type="entry name" value="U-box"/>
    <property type="match status" value="1"/>
</dbReference>
<feature type="domain" description="U-box" evidence="6">
    <location>
        <begin position="1"/>
        <end position="63"/>
    </location>
</feature>
<dbReference type="GO" id="GO:0016567">
    <property type="term" value="P:protein ubiquitination"/>
    <property type="evidence" value="ECO:0007669"/>
    <property type="project" value="UniProtKB-UniRule"/>
</dbReference>
<evidence type="ECO:0000256" key="5">
    <source>
        <dbReference type="RuleBase" id="RU369093"/>
    </source>
</evidence>
<dbReference type="Gene3D" id="3.30.40.10">
    <property type="entry name" value="Zinc/RING finger domain, C3HC4 (zinc finger)"/>
    <property type="match status" value="1"/>
</dbReference>
<keyword evidence="8" id="KW-1185">Reference proteome</keyword>
<evidence type="ECO:0000256" key="3">
    <source>
        <dbReference type="ARBA" id="ARBA00022679"/>
    </source>
</evidence>
<name>A0AAD5JDN1_ACENE</name>
<dbReference type="EC" id="2.3.2.27" evidence="5"/>
<dbReference type="PANTHER" id="PTHR22849">
    <property type="entry name" value="WDSAM1 PROTEIN"/>
    <property type="match status" value="1"/>
</dbReference>
<keyword evidence="3 5" id="KW-0808">Transferase</keyword>
<evidence type="ECO:0000259" key="6">
    <source>
        <dbReference type="PROSITE" id="PS51698"/>
    </source>
</evidence>
<dbReference type="GO" id="GO:0061630">
    <property type="term" value="F:ubiquitin protein ligase activity"/>
    <property type="evidence" value="ECO:0007669"/>
    <property type="project" value="UniProtKB-UniRule"/>
</dbReference>
<accession>A0AAD5JDN1</accession>
<dbReference type="SUPFAM" id="SSF48371">
    <property type="entry name" value="ARM repeat"/>
    <property type="match status" value="1"/>
</dbReference>
<dbReference type="Pfam" id="PF25598">
    <property type="entry name" value="ARM_PUB"/>
    <property type="match status" value="1"/>
</dbReference>